<dbReference type="Pfam" id="PF00782">
    <property type="entry name" value="DSPc"/>
    <property type="match status" value="1"/>
</dbReference>
<dbReference type="InterPro" id="IPR020422">
    <property type="entry name" value="TYR_PHOSPHATASE_DUAL_dom"/>
</dbReference>
<dbReference type="GeneID" id="115414584"/>
<dbReference type="SMART" id="SM01065">
    <property type="entry name" value="CBM_2"/>
    <property type="match status" value="1"/>
</dbReference>
<dbReference type="Gene3D" id="2.60.40.10">
    <property type="entry name" value="Immunoglobulins"/>
    <property type="match status" value="1"/>
</dbReference>
<evidence type="ECO:0000259" key="5">
    <source>
        <dbReference type="PROSITE" id="PS50056"/>
    </source>
</evidence>
<feature type="domain" description="Tyrosine specific protein phosphatases" evidence="5">
    <location>
        <begin position="240"/>
        <end position="294"/>
    </location>
</feature>
<dbReference type="PANTHER" id="PTHR46864:SF1">
    <property type="entry name" value="LAFORIN"/>
    <property type="match status" value="1"/>
</dbReference>
<dbReference type="PROSITE" id="PS50054">
    <property type="entry name" value="TYR_PHOSPHATASE_DUAL"/>
    <property type="match status" value="1"/>
</dbReference>
<gene>
    <name evidence="6" type="primary">epm2a</name>
</gene>
<dbReference type="OrthoDB" id="273181at2759"/>
<dbReference type="FunFam" id="3.90.190.10:FF:000054">
    <property type="entry name" value="laforin isoform X1"/>
    <property type="match status" value="1"/>
</dbReference>
<reference evidence="6" key="3">
    <citation type="submission" date="2025-09" db="UniProtKB">
        <authorList>
            <consortium name="Ensembl"/>
        </authorList>
    </citation>
    <scope>IDENTIFICATION</scope>
</reference>
<dbReference type="InterPro" id="IPR042942">
    <property type="entry name" value="Laforin"/>
</dbReference>
<dbReference type="RefSeq" id="XP_029983658.1">
    <property type="nucleotide sequence ID" value="XM_030127798.1"/>
</dbReference>
<dbReference type="CDD" id="cd05806">
    <property type="entry name" value="CBM20_laforin"/>
    <property type="match status" value="1"/>
</dbReference>
<keyword evidence="3" id="KW-0119">Carbohydrate metabolism</keyword>
<dbReference type="InterPro" id="IPR034831">
    <property type="entry name" value="CBM20_laforin"/>
</dbReference>
<evidence type="ECO:0000256" key="1">
    <source>
        <dbReference type="ARBA" id="ARBA00022801"/>
    </source>
</evidence>
<dbReference type="InParanoid" id="A0A673AAH0"/>
<protein>
    <submittedName>
        <fullName evidence="6">Uncharacterized protein</fullName>
    </submittedName>
</protein>
<dbReference type="Ensembl" id="ENSSORT00005026330.1">
    <property type="protein sequence ID" value="ENSSORP00005025567.1"/>
    <property type="gene ID" value="ENSSORG00005012297.1"/>
</dbReference>
<reference evidence="6" key="1">
    <citation type="submission" date="2019-06" db="EMBL/GenBank/DDBJ databases">
        <authorList>
            <consortium name="Wellcome Sanger Institute Data Sharing"/>
        </authorList>
    </citation>
    <scope>NUCLEOTIDE SEQUENCE [LARGE SCALE GENOMIC DNA]</scope>
</reference>
<keyword evidence="7" id="KW-1185">Reference proteome</keyword>
<dbReference type="InterPro" id="IPR045204">
    <property type="entry name" value="DSP_laforin-like"/>
</dbReference>
<evidence type="ECO:0000256" key="2">
    <source>
        <dbReference type="ARBA" id="ARBA00022912"/>
    </source>
</evidence>
<feature type="domain" description="Tyrosine-protein phosphatase" evidence="4">
    <location>
        <begin position="138"/>
        <end position="306"/>
    </location>
</feature>
<dbReference type="Proteomes" id="UP000472271">
    <property type="component" value="Chromosome 24"/>
</dbReference>
<dbReference type="InterPro" id="IPR016130">
    <property type="entry name" value="Tyr_Pase_AS"/>
</dbReference>
<evidence type="ECO:0000313" key="6">
    <source>
        <dbReference type="Ensembl" id="ENSSORP00005025567.1"/>
    </source>
</evidence>
<dbReference type="AlphaFoldDB" id="A0A673AAH0"/>
<name>A0A673AAH0_9TELE</name>
<dbReference type="Pfam" id="PF00686">
    <property type="entry name" value="CBM_20"/>
    <property type="match status" value="1"/>
</dbReference>
<dbReference type="GO" id="GO:0044042">
    <property type="term" value="P:glucan metabolic process"/>
    <property type="evidence" value="ECO:0007669"/>
    <property type="project" value="UniProtKB-ARBA"/>
</dbReference>
<dbReference type="PROSITE" id="PS00383">
    <property type="entry name" value="TYR_PHOSPHATASE_1"/>
    <property type="match status" value="1"/>
</dbReference>
<dbReference type="InterPro" id="IPR000387">
    <property type="entry name" value="Tyr_Pase_dom"/>
</dbReference>
<dbReference type="GO" id="GO:0005634">
    <property type="term" value="C:nucleus"/>
    <property type="evidence" value="ECO:0007669"/>
    <property type="project" value="TreeGrafter"/>
</dbReference>
<dbReference type="SUPFAM" id="SSF52799">
    <property type="entry name" value="(Phosphotyrosine protein) phosphatases II"/>
    <property type="match status" value="1"/>
</dbReference>
<dbReference type="PANTHER" id="PTHR46864">
    <property type="entry name" value="LAFORIN"/>
    <property type="match status" value="1"/>
</dbReference>
<proteinExistence type="predicted"/>
<dbReference type="Gene3D" id="3.90.190.10">
    <property type="entry name" value="Protein tyrosine phosphatase superfamily"/>
    <property type="match status" value="1"/>
</dbReference>
<dbReference type="GO" id="GO:2001070">
    <property type="term" value="F:starch binding"/>
    <property type="evidence" value="ECO:0007669"/>
    <property type="project" value="InterPro"/>
</dbReference>
<reference evidence="6" key="2">
    <citation type="submission" date="2025-08" db="UniProtKB">
        <authorList>
            <consortium name="Ensembl"/>
        </authorList>
    </citation>
    <scope>IDENTIFICATION</scope>
</reference>
<dbReference type="InterPro" id="IPR029021">
    <property type="entry name" value="Prot-tyrosine_phosphatase-like"/>
</dbReference>
<evidence type="ECO:0000256" key="3">
    <source>
        <dbReference type="ARBA" id="ARBA00023277"/>
    </source>
</evidence>
<organism evidence="6 7">
    <name type="scientific">Sphaeramia orbicularis</name>
    <name type="common">orbiculate cardinalfish</name>
    <dbReference type="NCBI Taxonomy" id="375764"/>
    <lineage>
        <taxon>Eukaryota</taxon>
        <taxon>Metazoa</taxon>
        <taxon>Chordata</taxon>
        <taxon>Craniata</taxon>
        <taxon>Vertebrata</taxon>
        <taxon>Euteleostomi</taxon>
        <taxon>Actinopterygii</taxon>
        <taxon>Neopterygii</taxon>
        <taxon>Teleostei</taxon>
        <taxon>Neoteleostei</taxon>
        <taxon>Acanthomorphata</taxon>
        <taxon>Gobiaria</taxon>
        <taxon>Kurtiformes</taxon>
        <taxon>Apogonoidei</taxon>
        <taxon>Apogonidae</taxon>
        <taxon>Apogoninae</taxon>
        <taxon>Sphaeramia</taxon>
    </lineage>
</organism>
<dbReference type="SMART" id="SM00195">
    <property type="entry name" value="DSPc"/>
    <property type="match status" value="1"/>
</dbReference>
<dbReference type="InterPro" id="IPR013784">
    <property type="entry name" value="Carb-bd-like_fold"/>
</dbReference>
<dbReference type="GO" id="GO:0004725">
    <property type="term" value="F:protein tyrosine phosphatase activity"/>
    <property type="evidence" value="ECO:0007669"/>
    <property type="project" value="InterPro"/>
</dbReference>
<evidence type="ECO:0000259" key="4">
    <source>
        <dbReference type="PROSITE" id="PS50054"/>
    </source>
</evidence>
<keyword evidence="2" id="KW-0904">Protein phosphatase</keyword>
<dbReference type="GO" id="GO:0019203">
    <property type="term" value="F:carbohydrate phosphatase activity"/>
    <property type="evidence" value="ECO:0007669"/>
    <property type="project" value="InterPro"/>
</dbReference>
<dbReference type="SUPFAM" id="SSF49452">
    <property type="entry name" value="Starch-binding domain-like"/>
    <property type="match status" value="1"/>
</dbReference>
<dbReference type="InterPro" id="IPR000340">
    <property type="entry name" value="Dual-sp_phosphatase_cat-dom"/>
</dbReference>
<dbReference type="InterPro" id="IPR002044">
    <property type="entry name" value="CBM20"/>
</dbReference>
<evidence type="ECO:0000313" key="7">
    <source>
        <dbReference type="Proteomes" id="UP000472271"/>
    </source>
</evidence>
<keyword evidence="1" id="KW-0378">Hydrolase</keyword>
<dbReference type="InterPro" id="IPR013783">
    <property type="entry name" value="Ig-like_fold"/>
</dbReference>
<accession>A0A673AAH0</accession>
<sequence length="316" mass="36165">MLFRFGVVLTPESQDVEVFAVGSRPEMGHWDPNRAVLMTASQKVLSTHEPCLWVCDVELEEPWTDPLWFKFVKRVGGTYVFEGSGPTHDRCCSFEEKNVVDGVYCHPIGHWIEQTGHTDEMKHTTDFYFSVAGQKAMHFSRILPRVWLGSCPRQVEHVTIKMKHELGITAVMNFQTEWDVVNNSYDCRRNPGEAMTPETMMDLYRDCGLVYVWIPTPDMSTEGRIRMLPQAVFLLHGLLENGHTVYVHCNAGVGRSTAAVCGLLMYILGWNMRKVQYFVTSRRPAVYIDEDALVQARSDFIQKFGQLRSSISYPEI</sequence>
<dbReference type="CTD" id="7957"/>
<dbReference type="CDD" id="cd14526">
    <property type="entry name" value="DSP_laforin-like"/>
    <property type="match status" value="1"/>
</dbReference>
<dbReference type="PROSITE" id="PS50056">
    <property type="entry name" value="TYR_PHOSPHATASE_2"/>
    <property type="match status" value="1"/>
</dbReference>
<dbReference type="GO" id="GO:0005737">
    <property type="term" value="C:cytoplasm"/>
    <property type="evidence" value="ECO:0007669"/>
    <property type="project" value="TreeGrafter"/>
</dbReference>